<dbReference type="InterPro" id="IPR050425">
    <property type="entry name" value="NAD(P)_dehydrat-like"/>
</dbReference>
<sequence length="339" mass="37250">MSDSLVLITGGSGHVGFRVLVEALRQGYRVRAAVRSESKARAIQDARSIQPYTNALSFIIVPDILEKGAYDDAVKDVDYIIHVASPIGASAGDYEENIVMPAVQGTLGILYSALSQPSIKRVIITSSAAAVAPDNPEVTFTSDNLVPDANGPYETYRAAYRASKVLAYNRTRDFITSKNPHFTIINIMPSVVIGENELATTTTSIYSGTNTYMLAPVLGIHISDPRPGFTCHLDDVAYVHVAALRVQTESHQNFAVNASIEGIDYNDAIRIVQKRFPKEIEQGIFPLGGHVEALRVRFDASRTEDVFKIKFKPFEEQVVSVAQAYVDVFKKQTENQMPH</sequence>
<name>A0A4S3JEE5_9EURO</name>
<dbReference type="GO" id="GO:0016616">
    <property type="term" value="F:oxidoreductase activity, acting on the CH-OH group of donors, NAD or NADP as acceptor"/>
    <property type="evidence" value="ECO:0007669"/>
    <property type="project" value="TreeGrafter"/>
</dbReference>
<dbReference type="Proteomes" id="UP000324241">
    <property type="component" value="Unassembled WGS sequence"/>
</dbReference>
<keyword evidence="1" id="KW-0560">Oxidoreductase</keyword>
<dbReference type="VEuPathDB" id="FungiDB:EYZ11_006871"/>
<dbReference type="InterPro" id="IPR036291">
    <property type="entry name" value="NAD(P)-bd_dom_sf"/>
</dbReference>
<dbReference type="InterPro" id="IPR001509">
    <property type="entry name" value="Epimerase_deHydtase"/>
</dbReference>
<evidence type="ECO:0000313" key="7">
    <source>
        <dbReference type="Proteomes" id="UP000324241"/>
    </source>
</evidence>
<evidence type="ECO:0000259" key="3">
    <source>
        <dbReference type="Pfam" id="PF01370"/>
    </source>
</evidence>
<dbReference type="GeneID" id="54329076"/>
<proteinExistence type="inferred from homology"/>
<evidence type="ECO:0000256" key="1">
    <source>
        <dbReference type="ARBA" id="ARBA00023002"/>
    </source>
</evidence>
<dbReference type="EMBL" id="SOSA01000252">
    <property type="protein sequence ID" value="THC93659.1"/>
    <property type="molecule type" value="Genomic_DNA"/>
</dbReference>
<evidence type="ECO:0000313" key="6">
    <source>
        <dbReference type="Proteomes" id="UP000308092"/>
    </source>
</evidence>
<gene>
    <name evidence="4" type="ORF">ATNIH1004_006374</name>
    <name evidence="5" type="ORF">EYZ11_006871</name>
</gene>
<dbReference type="EMBL" id="QUQM01000004">
    <property type="protein sequence ID" value="KAA8647680.1"/>
    <property type="molecule type" value="Genomic_DNA"/>
</dbReference>
<dbReference type="SUPFAM" id="SSF51735">
    <property type="entry name" value="NAD(P)-binding Rossmann-fold domains"/>
    <property type="match status" value="1"/>
</dbReference>
<comment type="similarity">
    <text evidence="2">Belongs to the NAD(P)-dependent epimerase/dehydratase family. Dihydroflavonol-4-reductase subfamily.</text>
</comment>
<reference evidence="5 6" key="1">
    <citation type="submission" date="2019-03" db="EMBL/GenBank/DDBJ databases">
        <title>The genome sequence of a newly discovered highly antifungal drug resistant Aspergillus species, Aspergillus tanneri NIH 1004.</title>
        <authorList>
            <person name="Mounaud S."/>
            <person name="Singh I."/>
            <person name="Joardar V."/>
            <person name="Pakala S."/>
            <person name="Pakala S."/>
            <person name="Venepally P."/>
            <person name="Hoover J."/>
            <person name="Nierman W."/>
            <person name="Chung J."/>
            <person name="Losada L."/>
        </authorList>
    </citation>
    <scope>NUCLEOTIDE SEQUENCE [LARGE SCALE GENOMIC DNA]</scope>
    <source>
        <strain evidence="5 6">NIH1004</strain>
    </source>
</reference>
<accession>A0A4S3JEE5</accession>
<dbReference type="STRING" id="1220188.A0A4S3JEE5"/>
<organism evidence="5 6">
    <name type="scientific">Aspergillus tanneri</name>
    <dbReference type="NCBI Taxonomy" id="1220188"/>
    <lineage>
        <taxon>Eukaryota</taxon>
        <taxon>Fungi</taxon>
        <taxon>Dikarya</taxon>
        <taxon>Ascomycota</taxon>
        <taxon>Pezizomycotina</taxon>
        <taxon>Eurotiomycetes</taxon>
        <taxon>Eurotiomycetidae</taxon>
        <taxon>Eurotiales</taxon>
        <taxon>Aspergillaceae</taxon>
        <taxon>Aspergillus</taxon>
        <taxon>Aspergillus subgen. Circumdati</taxon>
    </lineage>
</organism>
<protein>
    <recommendedName>
        <fullName evidence="3">NAD-dependent epimerase/dehydratase domain-containing protein</fullName>
    </recommendedName>
</protein>
<dbReference type="AlphaFoldDB" id="A0A4S3JEE5"/>
<dbReference type="RefSeq" id="XP_033427041.1">
    <property type="nucleotide sequence ID" value="XM_033571009.1"/>
</dbReference>
<dbReference type="Gene3D" id="3.40.50.720">
    <property type="entry name" value="NAD(P)-binding Rossmann-like Domain"/>
    <property type="match status" value="1"/>
</dbReference>
<dbReference type="Pfam" id="PF01370">
    <property type="entry name" value="Epimerase"/>
    <property type="match status" value="1"/>
</dbReference>
<reference evidence="4 7" key="2">
    <citation type="submission" date="2019-08" db="EMBL/GenBank/DDBJ databases">
        <title>The genome sequence of a newly discovered highly antifungal drug resistant Aspergillus species, Aspergillus tanneri NIH 1004.</title>
        <authorList>
            <person name="Mounaud S."/>
            <person name="Singh I."/>
            <person name="Joardar V."/>
            <person name="Pakala S."/>
            <person name="Pakala S."/>
            <person name="Venepally P."/>
            <person name="Chung J.K."/>
            <person name="Losada L."/>
            <person name="Nierman W.C."/>
        </authorList>
    </citation>
    <scope>NUCLEOTIDE SEQUENCE [LARGE SCALE GENOMIC DNA]</scope>
    <source>
        <strain evidence="4 7">NIH1004</strain>
    </source>
</reference>
<dbReference type="PANTHER" id="PTHR10366">
    <property type="entry name" value="NAD DEPENDENT EPIMERASE/DEHYDRATASE"/>
    <property type="match status" value="1"/>
</dbReference>
<evidence type="ECO:0000313" key="4">
    <source>
        <dbReference type="EMBL" id="KAA8647680.1"/>
    </source>
</evidence>
<comment type="caution">
    <text evidence="5">The sequence shown here is derived from an EMBL/GenBank/DDBJ whole genome shotgun (WGS) entry which is preliminary data.</text>
</comment>
<dbReference type="Proteomes" id="UP000308092">
    <property type="component" value="Unassembled WGS sequence"/>
</dbReference>
<evidence type="ECO:0000313" key="5">
    <source>
        <dbReference type="EMBL" id="THC93659.1"/>
    </source>
</evidence>
<dbReference type="PANTHER" id="PTHR10366:SF564">
    <property type="entry name" value="STEROL-4-ALPHA-CARBOXYLATE 3-DEHYDROGENASE, DECARBOXYLATING"/>
    <property type="match status" value="1"/>
</dbReference>
<feature type="domain" description="NAD-dependent epimerase/dehydratase" evidence="3">
    <location>
        <begin position="6"/>
        <end position="246"/>
    </location>
</feature>
<keyword evidence="6" id="KW-1185">Reference proteome</keyword>
<evidence type="ECO:0000256" key="2">
    <source>
        <dbReference type="ARBA" id="ARBA00023445"/>
    </source>
</evidence>
<dbReference type="OrthoDB" id="2735536at2759"/>